<evidence type="ECO:0000313" key="2">
    <source>
        <dbReference type="Proteomes" id="UP000503840"/>
    </source>
</evidence>
<proteinExistence type="predicted"/>
<dbReference type="EMBL" id="BLVO01000013">
    <property type="protein sequence ID" value="GFM34093.1"/>
    <property type="molecule type" value="Genomic_DNA"/>
</dbReference>
<organism evidence="1 2">
    <name type="scientific">Desulfovibrio subterraneus</name>
    <dbReference type="NCBI Taxonomy" id="2718620"/>
    <lineage>
        <taxon>Bacteria</taxon>
        <taxon>Pseudomonadati</taxon>
        <taxon>Thermodesulfobacteriota</taxon>
        <taxon>Desulfovibrionia</taxon>
        <taxon>Desulfovibrionales</taxon>
        <taxon>Desulfovibrionaceae</taxon>
        <taxon>Desulfovibrio</taxon>
    </lineage>
</organism>
<evidence type="ECO:0000313" key="1">
    <source>
        <dbReference type="EMBL" id="GFM34093.1"/>
    </source>
</evidence>
<reference evidence="1 2" key="1">
    <citation type="submission" date="2020-05" db="EMBL/GenBank/DDBJ databases">
        <title>Draft genome sequence of Desulfovibrio sp. strain HN2T.</title>
        <authorList>
            <person name="Ueno A."/>
            <person name="Tamazawa S."/>
            <person name="Tamamura S."/>
            <person name="Murakami T."/>
            <person name="Kiyama T."/>
            <person name="Inomata H."/>
            <person name="Amano Y."/>
            <person name="Miyakawa K."/>
            <person name="Tamaki H."/>
            <person name="Naganuma T."/>
            <person name="Kaneko K."/>
        </authorList>
    </citation>
    <scope>NUCLEOTIDE SEQUENCE [LARGE SCALE GENOMIC DNA]</scope>
    <source>
        <strain evidence="1 2">HN2</strain>
    </source>
</reference>
<protein>
    <submittedName>
        <fullName evidence="1">Uncharacterized protein</fullName>
    </submittedName>
</protein>
<sequence>MIHAWADFLYRRRAYFRTLPAMLLLVILGGCLTSPIVEERTQQYSTTQKVLLLSTDEIESNLLEYQARCGNARWMKPAKEGEPRQIVWGRQVDARTFRVDAWIDFAPFGEGRTQVTAHAIPAMRNVVTSYMIIILDPYTCR</sequence>
<name>A0A7J0BJX3_9BACT</name>
<dbReference type="AlphaFoldDB" id="A0A7J0BJX3"/>
<dbReference type="RefSeq" id="WP_174405719.1">
    <property type="nucleotide sequence ID" value="NZ_BLVO01000013.1"/>
</dbReference>
<dbReference type="Proteomes" id="UP000503840">
    <property type="component" value="Unassembled WGS sequence"/>
</dbReference>
<gene>
    <name evidence="1" type="ORF">DSM101010T_24580</name>
</gene>
<comment type="caution">
    <text evidence="1">The sequence shown here is derived from an EMBL/GenBank/DDBJ whole genome shotgun (WGS) entry which is preliminary data.</text>
</comment>
<accession>A0A7J0BJX3</accession>
<keyword evidence="2" id="KW-1185">Reference proteome</keyword>